<feature type="region of interest" description="Disordered" evidence="1">
    <location>
        <begin position="1"/>
        <end position="31"/>
    </location>
</feature>
<dbReference type="Proteomes" id="UP000235464">
    <property type="component" value="Chromosome I"/>
</dbReference>
<evidence type="ECO:0000313" key="3">
    <source>
        <dbReference type="Proteomes" id="UP000235464"/>
    </source>
</evidence>
<proteinExistence type="predicted"/>
<evidence type="ECO:0000313" key="2">
    <source>
        <dbReference type="EMBL" id="SOR81774.1"/>
    </source>
</evidence>
<accession>A0A2N9BEK3</accession>
<name>A0A2N9BEK3_STRCX</name>
<evidence type="ECO:0000256" key="1">
    <source>
        <dbReference type="SAM" id="MobiDB-lite"/>
    </source>
</evidence>
<dbReference type="AlphaFoldDB" id="A0A2N9BEK3"/>
<feature type="compositionally biased region" description="Basic residues" evidence="1">
    <location>
        <begin position="1"/>
        <end position="10"/>
    </location>
</feature>
<organism evidence="2 3">
    <name type="scientific">Streptomyces chartreusis NRRL 3882</name>
    <dbReference type="NCBI Taxonomy" id="1079985"/>
    <lineage>
        <taxon>Bacteria</taxon>
        <taxon>Bacillati</taxon>
        <taxon>Actinomycetota</taxon>
        <taxon>Actinomycetes</taxon>
        <taxon>Kitasatosporales</taxon>
        <taxon>Streptomycetaceae</taxon>
        <taxon>Streptomyces</taxon>
    </lineage>
</organism>
<gene>
    <name evidence="2" type="ORF">SCNRRL3882_5226</name>
</gene>
<protein>
    <submittedName>
        <fullName evidence="2">Uncharacterized protein</fullName>
    </submittedName>
</protein>
<sequence length="89" mass="9778">MDSHRHRNTRGRILGAMTKPAAPKRHLPTSPFRAPVIPAPKHFAVGDQVTHDMYGLGRVIGIEDGIAVLVDFGSAQHRILSPYAKMTKL</sequence>
<dbReference type="EMBL" id="LT963352">
    <property type="protein sequence ID" value="SOR81774.1"/>
    <property type="molecule type" value="Genomic_DNA"/>
</dbReference>
<reference evidence="3" key="1">
    <citation type="submission" date="2017-11" db="EMBL/GenBank/DDBJ databases">
        <authorList>
            <person name="Wibberg D."/>
        </authorList>
    </citation>
    <scope>NUCLEOTIDE SEQUENCE [LARGE SCALE GENOMIC DNA]</scope>
</reference>
<keyword evidence="3" id="KW-1185">Reference proteome</keyword>